<evidence type="ECO:0000256" key="1">
    <source>
        <dbReference type="ARBA" id="ARBA00022473"/>
    </source>
</evidence>
<gene>
    <name evidence="10" type="ORF">DARMORV10_C03P31000.1</name>
</gene>
<proteinExistence type="predicted"/>
<dbReference type="SMART" id="SM00717">
    <property type="entry name" value="SANT"/>
    <property type="match status" value="1"/>
</dbReference>
<dbReference type="InterPro" id="IPR009057">
    <property type="entry name" value="Homeodomain-like_sf"/>
</dbReference>
<dbReference type="GO" id="GO:0005634">
    <property type="term" value="C:nucleus"/>
    <property type="evidence" value="ECO:0007669"/>
    <property type="project" value="UniProtKB-ARBA"/>
</dbReference>
<organism evidence="10">
    <name type="scientific">Brassica napus</name>
    <name type="common">Rape</name>
    <dbReference type="NCBI Taxonomy" id="3708"/>
    <lineage>
        <taxon>Eukaryota</taxon>
        <taxon>Viridiplantae</taxon>
        <taxon>Streptophyta</taxon>
        <taxon>Embryophyta</taxon>
        <taxon>Tracheophyta</taxon>
        <taxon>Spermatophyta</taxon>
        <taxon>Magnoliopsida</taxon>
        <taxon>eudicotyledons</taxon>
        <taxon>Gunneridae</taxon>
        <taxon>Pentapetalae</taxon>
        <taxon>rosids</taxon>
        <taxon>malvids</taxon>
        <taxon>Brassicales</taxon>
        <taxon>Brassicaceae</taxon>
        <taxon>Brassiceae</taxon>
        <taxon>Brassica</taxon>
    </lineage>
</organism>
<dbReference type="Pfam" id="PF00249">
    <property type="entry name" value="Myb_DNA-binding"/>
    <property type="match status" value="1"/>
</dbReference>
<dbReference type="Proteomes" id="UP001295469">
    <property type="component" value="Chromosome C03"/>
</dbReference>
<dbReference type="SUPFAM" id="SSF53474">
    <property type="entry name" value="alpha/beta-Hydrolases"/>
    <property type="match status" value="1"/>
</dbReference>
<keyword evidence="4" id="KW-0804">Transcription</keyword>
<dbReference type="AlphaFoldDB" id="A0A816ICK8"/>
<evidence type="ECO:0000259" key="7">
    <source>
        <dbReference type="PROSITE" id="PS50090"/>
    </source>
</evidence>
<dbReference type="PANTHER" id="PTHR11614">
    <property type="entry name" value="PHOSPHOLIPASE-RELATED"/>
    <property type="match status" value="1"/>
</dbReference>
<feature type="compositionally biased region" description="Basic and acidic residues" evidence="6">
    <location>
        <begin position="393"/>
        <end position="404"/>
    </location>
</feature>
<dbReference type="InterPro" id="IPR007526">
    <property type="entry name" value="SWIRM"/>
</dbReference>
<keyword evidence="5" id="KW-0539">Nucleus</keyword>
<evidence type="ECO:0000256" key="5">
    <source>
        <dbReference type="ARBA" id="ARBA00023242"/>
    </source>
</evidence>
<dbReference type="Gene3D" id="1.10.10.10">
    <property type="entry name" value="Winged helix-like DNA-binding domain superfamily/Winged helix DNA-binding domain"/>
    <property type="match status" value="1"/>
</dbReference>
<dbReference type="InterPro" id="IPR017884">
    <property type="entry name" value="SANT_dom"/>
</dbReference>
<evidence type="ECO:0000259" key="9">
    <source>
        <dbReference type="PROSITE" id="PS51293"/>
    </source>
</evidence>
<dbReference type="InterPro" id="IPR051044">
    <property type="entry name" value="MAG_DAG_Lipase"/>
</dbReference>
<feature type="domain" description="SWIRM" evidence="8">
    <location>
        <begin position="20"/>
        <end position="118"/>
    </location>
</feature>
<dbReference type="Pfam" id="PF12146">
    <property type="entry name" value="Hydrolase_4"/>
    <property type="match status" value="1"/>
</dbReference>
<sequence length="823" mass="92088">MEVSNNDRSSSFKDAELELYTIPAHSSWFVWEDIHEIERREFAEFFSESSITRTPKVYKEYRDFIINKYREDDSFRRLTFTSIRKHLVGDVNLLRKVFLFLENWGLINFLNKSDDGSMEESEAEIELGTPAGIRVTATPVSMRPVTVPPLVEERAEPAFKFSPLTSYSDVFTDLNKPLLCGHCGESSCDSAFYQHTKSLVTLCDKCGDCGENNSAHDFKLIAAAAWTEEEALLLLESVLKHGDDWDLIAQSVSTKSRLDCISKLIELPFGEFLMGSSSGRLRSSIPTSEDENLSSPSNPLEQMKADGLEQKETETREEKGEDHVVEEDEPPAKRKRVAMLSDGGGSSLMKQVAVMARKVGPSVATAAAKSAIAALCDEASCPKDIFETAGDSAVDRALGDKDTSDMEEQQEDKEGTQDLPVALRMRASVATALGAAAAHAKILADQEEREMEQLAACIIDQQLKKMKSKLKFLDHLELIMDAEEQDYIRNSRGVELFTCRWIPSSSPKALVFLCHGYGMECSDSMRECGIRLASAGYAVFGMDYEGHGRSMGSRCYIKKFSNIVNDCYNYYTSICAQEEYMERGRFLYGESMGGAVTLLLHKKDPSFWNGAILVAPMCKISEKVKPHPVVINLLTRVEEMIPKWKIVPTKDVIDAAFKDLAKREEVRNNKLIYQDKPRLKTALEMLRTSMNLEDSLHEITMPFFVLHGEADIVTDPEISKALYEKASSRDKTLKLYPGMWHALTSGEPDYNVDLVFADIISWLDHRTADPASLTVTPIRANTTASVERVFVDGVSSGQRRPRRAYFSLLCGLNGGRLVPRSAM</sequence>
<accession>A0A816ICK8</accession>
<dbReference type="InterPro" id="IPR036388">
    <property type="entry name" value="WH-like_DNA-bd_sf"/>
</dbReference>
<feature type="region of interest" description="Disordered" evidence="6">
    <location>
        <begin position="392"/>
        <end position="416"/>
    </location>
</feature>
<feature type="region of interest" description="Disordered" evidence="6">
    <location>
        <begin position="280"/>
        <end position="333"/>
    </location>
</feature>
<dbReference type="PROSITE" id="PS50934">
    <property type="entry name" value="SWIRM"/>
    <property type="match status" value="1"/>
</dbReference>
<dbReference type="FunFam" id="1.10.10.10:FF:000020">
    <property type="entry name" value="SWI/SNF complex subunit SMARCC2 isoform c"/>
    <property type="match status" value="1"/>
</dbReference>
<evidence type="ECO:0000256" key="2">
    <source>
        <dbReference type="ARBA" id="ARBA00022853"/>
    </source>
</evidence>
<dbReference type="Gene3D" id="1.10.10.60">
    <property type="entry name" value="Homeodomain-like"/>
    <property type="match status" value="1"/>
</dbReference>
<dbReference type="EMBL" id="HG994367">
    <property type="protein sequence ID" value="CAF1701532.1"/>
    <property type="molecule type" value="Genomic_DNA"/>
</dbReference>
<dbReference type="InterPro" id="IPR029058">
    <property type="entry name" value="AB_hydrolase_fold"/>
</dbReference>
<protein>
    <submittedName>
        <fullName evidence="10">(rape) hypothetical protein</fullName>
    </submittedName>
</protein>
<name>A0A816ICK8_BRANA</name>
<dbReference type="InterPro" id="IPR032451">
    <property type="entry name" value="SMARCC_C"/>
</dbReference>
<evidence type="ECO:0000256" key="6">
    <source>
        <dbReference type="SAM" id="MobiDB-lite"/>
    </source>
</evidence>
<feature type="compositionally biased region" description="Basic and acidic residues" evidence="6">
    <location>
        <begin position="303"/>
        <end position="323"/>
    </location>
</feature>
<dbReference type="Gene3D" id="3.40.50.1820">
    <property type="entry name" value="alpha/beta hydrolase"/>
    <property type="match status" value="1"/>
</dbReference>
<dbReference type="InterPro" id="IPR001005">
    <property type="entry name" value="SANT/Myb"/>
</dbReference>
<reference evidence="10" key="1">
    <citation type="submission" date="2021-01" db="EMBL/GenBank/DDBJ databases">
        <authorList>
            <consortium name="Genoscope - CEA"/>
            <person name="William W."/>
        </authorList>
    </citation>
    <scope>NUCLEOTIDE SEQUENCE</scope>
</reference>
<keyword evidence="2" id="KW-0156">Chromatin regulator</keyword>
<evidence type="ECO:0000259" key="8">
    <source>
        <dbReference type="PROSITE" id="PS50934"/>
    </source>
</evidence>
<dbReference type="Pfam" id="PF16495">
    <property type="entry name" value="SWIRM-assoc_1"/>
    <property type="match status" value="1"/>
</dbReference>
<dbReference type="Pfam" id="PF04433">
    <property type="entry name" value="SWIRM"/>
    <property type="match status" value="1"/>
</dbReference>
<keyword evidence="1" id="KW-0217">Developmental protein</keyword>
<feature type="domain" description="Myb-like" evidence="7">
    <location>
        <begin position="226"/>
        <end position="260"/>
    </location>
</feature>
<dbReference type="PROSITE" id="PS50090">
    <property type="entry name" value="MYB_LIKE"/>
    <property type="match status" value="1"/>
</dbReference>
<evidence type="ECO:0000256" key="4">
    <source>
        <dbReference type="ARBA" id="ARBA00023163"/>
    </source>
</evidence>
<dbReference type="SUPFAM" id="SSF46689">
    <property type="entry name" value="Homeodomain-like"/>
    <property type="match status" value="2"/>
</dbReference>
<dbReference type="GO" id="GO:0006325">
    <property type="term" value="P:chromatin organization"/>
    <property type="evidence" value="ECO:0007669"/>
    <property type="project" value="UniProtKB-KW"/>
</dbReference>
<dbReference type="FunFam" id="3.40.50.1820:FF:000036">
    <property type="entry name" value="Alpha/beta-Hydrolases superfamily protein"/>
    <property type="match status" value="1"/>
</dbReference>
<dbReference type="PROSITE" id="PS51293">
    <property type="entry name" value="SANT"/>
    <property type="match status" value="1"/>
</dbReference>
<keyword evidence="3" id="KW-0805">Transcription regulation</keyword>
<dbReference type="InterPro" id="IPR022742">
    <property type="entry name" value="Hydrolase_4"/>
</dbReference>
<feature type="domain" description="SANT" evidence="9">
    <location>
        <begin position="221"/>
        <end position="272"/>
    </location>
</feature>
<evidence type="ECO:0000256" key="3">
    <source>
        <dbReference type="ARBA" id="ARBA00023015"/>
    </source>
</evidence>
<evidence type="ECO:0000313" key="10">
    <source>
        <dbReference type="EMBL" id="CAF1701532.1"/>
    </source>
</evidence>